<evidence type="ECO:0000256" key="1">
    <source>
        <dbReference type="ARBA" id="ARBA00004141"/>
    </source>
</evidence>
<dbReference type="InterPro" id="IPR050450">
    <property type="entry name" value="COX15/CtaA_HemeA_synthase"/>
</dbReference>
<feature type="transmembrane region" description="Helical" evidence="12">
    <location>
        <begin position="105"/>
        <end position="127"/>
    </location>
</feature>
<evidence type="ECO:0000256" key="4">
    <source>
        <dbReference type="ARBA" id="ARBA00022723"/>
    </source>
</evidence>
<dbReference type="EMBL" id="JAVDYF010000001">
    <property type="protein sequence ID" value="MDR7355720.1"/>
    <property type="molecule type" value="Genomic_DNA"/>
</dbReference>
<dbReference type="Proteomes" id="UP001183619">
    <property type="component" value="Unassembled WGS sequence"/>
</dbReference>
<organism evidence="13 14">
    <name type="scientific">Corynebacterium felinum</name>
    <dbReference type="NCBI Taxonomy" id="131318"/>
    <lineage>
        <taxon>Bacteria</taxon>
        <taxon>Bacillati</taxon>
        <taxon>Actinomycetota</taxon>
        <taxon>Actinomycetes</taxon>
        <taxon>Mycobacteriales</taxon>
        <taxon>Corynebacteriaceae</taxon>
        <taxon>Corynebacterium</taxon>
    </lineage>
</organism>
<evidence type="ECO:0000256" key="3">
    <source>
        <dbReference type="ARBA" id="ARBA00022692"/>
    </source>
</evidence>
<feature type="transmembrane region" description="Helical" evidence="12">
    <location>
        <begin position="80"/>
        <end position="98"/>
    </location>
</feature>
<evidence type="ECO:0000256" key="11">
    <source>
        <dbReference type="ARBA" id="ARBA00023444"/>
    </source>
</evidence>
<proteinExistence type="predicted"/>
<keyword evidence="10" id="KW-1015">Disulfide bond</keyword>
<feature type="transmembrane region" description="Helical" evidence="12">
    <location>
        <begin position="175"/>
        <end position="198"/>
    </location>
</feature>
<keyword evidence="14" id="KW-1185">Reference proteome</keyword>
<evidence type="ECO:0000256" key="10">
    <source>
        <dbReference type="ARBA" id="ARBA00023157"/>
    </source>
</evidence>
<evidence type="ECO:0000256" key="9">
    <source>
        <dbReference type="ARBA" id="ARBA00023136"/>
    </source>
</evidence>
<dbReference type="Pfam" id="PF02628">
    <property type="entry name" value="COX15-CtaA"/>
    <property type="match status" value="1"/>
</dbReference>
<gene>
    <name evidence="13" type="ORF">J2S37_002258</name>
</gene>
<keyword evidence="6" id="KW-0560">Oxidoreductase</keyword>
<keyword evidence="5 12" id="KW-1133">Transmembrane helix</keyword>
<comment type="pathway">
    <text evidence="11">Porphyrin-containing compound metabolism.</text>
</comment>
<comment type="caution">
    <text evidence="13">The sequence shown here is derived from an EMBL/GenBank/DDBJ whole genome shotgun (WGS) entry which is preliminary data.</text>
</comment>
<dbReference type="PANTHER" id="PTHR35457:SF1">
    <property type="entry name" value="HEME A SYNTHASE"/>
    <property type="match status" value="1"/>
</dbReference>
<reference evidence="13 14" key="1">
    <citation type="submission" date="2023-07" db="EMBL/GenBank/DDBJ databases">
        <title>Sequencing the genomes of 1000 actinobacteria strains.</title>
        <authorList>
            <person name="Klenk H.-P."/>
        </authorList>
    </citation>
    <scope>NUCLEOTIDE SEQUENCE [LARGE SCALE GENOMIC DNA]</scope>
    <source>
        <strain evidence="13 14">DSM 44508</strain>
    </source>
</reference>
<name>A0ABU2BAS8_9CORY</name>
<evidence type="ECO:0000256" key="7">
    <source>
        <dbReference type="ARBA" id="ARBA00023004"/>
    </source>
</evidence>
<feature type="transmembrane region" description="Helical" evidence="12">
    <location>
        <begin position="133"/>
        <end position="155"/>
    </location>
</feature>
<evidence type="ECO:0000313" key="14">
    <source>
        <dbReference type="Proteomes" id="UP001183619"/>
    </source>
</evidence>
<evidence type="ECO:0000256" key="2">
    <source>
        <dbReference type="ARBA" id="ARBA00022475"/>
    </source>
</evidence>
<dbReference type="RefSeq" id="WP_277105631.1">
    <property type="nucleotide sequence ID" value="NZ_BAAAJS010000042.1"/>
</dbReference>
<evidence type="ECO:0000313" key="13">
    <source>
        <dbReference type="EMBL" id="MDR7355720.1"/>
    </source>
</evidence>
<keyword evidence="2" id="KW-1003">Cell membrane</keyword>
<evidence type="ECO:0000256" key="5">
    <source>
        <dbReference type="ARBA" id="ARBA00022989"/>
    </source>
</evidence>
<feature type="transmembrane region" description="Helical" evidence="12">
    <location>
        <begin position="218"/>
        <end position="243"/>
    </location>
</feature>
<accession>A0ABU2BAS8</accession>
<keyword evidence="3 12" id="KW-0812">Transmembrane</keyword>
<keyword evidence="9 12" id="KW-0472">Membrane</keyword>
<feature type="transmembrane region" description="Helical" evidence="12">
    <location>
        <begin position="281"/>
        <end position="303"/>
    </location>
</feature>
<feature type="transmembrane region" description="Helical" evidence="12">
    <location>
        <begin position="255"/>
        <end position="275"/>
    </location>
</feature>
<protein>
    <submittedName>
        <fullName evidence="13">Cytochrome c oxidase assembly protein subunit 15</fullName>
    </submittedName>
</protein>
<evidence type="ECO:0000256" key="8">
    <source>
        <dbReference type="ARBA" id="ARBA00023133"/>
    </source>
</evidence>
<dbReference type="PANTHER" id="PTHR35457">
    <property type="entry name" value="HEME A SYNTHASE"/>
    <property type="match status" value="1"/>
</dbReference>
<keyword evidence="8" id="KW-0350">Heme biosynthesis</keyword>
<sequence length="311" mass="33539">MTSTVSEKKNRWNPTVAVQKKLALLLLCAQGGITVTGSIVRVTGSGLGCNTWPNCHEGSLVPIQGAAPAIHQAIEFGNRMLTFVLVACVVAVFVAVLMAKRRRELVVHSVIQGVGVIAQAVIGGVSVLLELRWWSVAVHFLPSMVLVWLAAMLYVRIQEPDDVAPVRSYPAALRVLAALCAVGLSVVLITGTMVTGAGPHSGDSGVGMEGRLEVDIDWIAHVHAWTMYTFLAVLALLFASLLIHRVALEVRRIGWMVMVVVVIQALIGIAQYRLGVPRWSVPVHIGMSSVVVAYCSFLFTLGWRRTPKPVA</sequence>
<evidence type="ECO:0000256" key="12">
    <source>
        <dbReference type="SAM" id="Phobius"/>
    </source>
</evidence>
<keyword evidence="7" id="KW-0408">Iron</keyword>
<dbReference type="InterPro" id="IPR003780">
    <property type="entry name" value="COX15/CtaA_fam"/>
</dbReference>
<comment type="subcellular location">
    <subcellularLocation>
        <location evidence="1">Membrane</location>
        <topology evidence="1">Multi-pass membrane protein</topology>
    </subcellularLocation>
</comment>
<keyword evidence="4" id="KW-0479">Metal-binding</keyword>
<evidence type="ECO:0000256" key="6">
    <source>
        <dbReference type="ARBA" id="ARBA00023002"/>
    </source>
</evidence>